<reference evidence="1 2" key="1">
    <citation type="submission" date="2019-11" db="EMBL/GenBank/DDBJ databases">
        <authorList>
            <person name="Holert J."/>
        </authorList>
    </citation>
    <scope>NUCLEOTIDE SEQUENCE [LARGE SCALE GENOMIC DNA]</scope>
    <source>
        <strain evidence="1">SB11_3</strain>
    </source>
</reference>
<accession>A0A5S9QX50</accession>
<name>A0A5S9QX50_9GAMM</name>
<dbReference type="SUPFAM" id="SSF52540">
    <property type="entry name" value="P-loop containing nucleoside triphosphate hydrolases"/>
    <property type="match status" value="1"/>
</dbReference>
<dbReference type="Gene3D" id="3.40.50.300">
    <property type="entry name" value="P-loop containing nucleotide triphosphate hydrolases"/>
    <property type="match status" value="1"/>
</dbReference>
<evidence type="ECO:0000313" key="2">
    <source>
        <dbReference type="Proteomes" id="UP000441399"/>
    </source>
</evidence>
<dbReference type="InterPro" id="IPR005331">
    <property type="entry name" value="Sulfotransferase"/>
</dbReference>
<gene>
    <name evidence="1" type="ORF">OPDIPICF_03099</name>
</gene>
<dbReference type="EMBL" id="CACSIO010000060">
    <property type="protein sequence ID" value="CAA0124409.1"/>
    <property type="molecule type" value="Genomic_DNA"/>
</dbReference>
<dbReference type="OrthoDB" id="288532at2"/>
<evidence type="ECO:0008006" key="3">
    <source>
        <dbReference type="Google" id="ProtNLM"/>
    </source>
</evidence>
<dbReference type="Proteomes" id="UP000441399">
    <property type="component" value="Unassembled WGS sequence"/>
</dbReference>
<proteinExistence type="predicted"/>
<dbReference type="InterPro" id="IPR027417">
    <property type="entry name" value="P-loop_NTPase"/>
</dbReference>
<keyword evidence="2" id="KW-1185">Reference proteome</keyword>
<dbReference type="GO" id="GO:0008146">
    <property type="term" value="F:sulfotransferase activity"/>
    <property type="evidence" value="ECO:0007669"/>
    <property type="project" value="InterPro"/>
</dbReference>
<dbReference type="Pfam" id="PF03567">
    <property type="entry name" value="Sulfotransfer_2"/>
    <property type="match status" value="1"/>
</dbReference>
<dbReference type="GO" id="GO:0016020">
    <property type="term" value="C:membrane"/>
    <property type="evidence" value="ECO:0007669"/>
    <property type="project" value="InterPro"/>
</dbReference>
<sequence>MLMSSHHSIAFLCNPKCASSSIEAALDRHCNVRMSKHPSIKHMNARVFQESFLPMYQQLMPKSQIETVCVIRDPVDWLFSWYRYRSRPALANTEHPKHRNYTGNIDFNEFIEGYLLTGDLVEESAGEKRAPAYARVGSQYDFIKDSNNDIGIDRIYPLERTDLLIRYLQQKLETRLKLKKLNQSPRQTMHLAPSLKHGLQEYLKADFSLYERARIEGYYQRN</sequence>
<evidence type="ECO:0000313" key="1">
    <source>
        <dbReference type="EMBL" id="CAA0124409.1"/>
    </source>
</evidence>
<organism evidence="1 2">
    <name type="scientific">BD1-7 clade bacterium</name>
    <dbReference type="NCBI Taxonomy" id="2029982"/>
    <lineage>
        <taxon>Bacteria</taxon>
        <taxon>Pseudomonadati</taxon>
        <taxon>Pseudomonadota</taxon>
        <taxon>Gammaproteobacteria</taxon>
        <taxon>Cellvibrionales</taxon>
        <taxon>Spongiibacteraceae</taxon>
        <taxon>BD1-7 clade</taxon>
    </lineage>
</organism>
<dbReference type="AlphaFoldDB" id="A0A5S9QX50"/>
<protein>
    <recommendedName>
        <fullName evidence="3">Sulfotransferase domain-containing protein</fullName>
    </recommendedName>
</protein>